<dbReference type="Proteomes" id="UP000012063">
    <property type="component" value="Unassembled WGS sequence"/>
</dbReference>
<evidence type="ECO:0000313" key="8">
    <source>
        <dbReference type="Proteomes" id="UP000012063"/>
    </source>
</evidence>
<dbReference type="InterPro" id="IPR011547">
    <property type="entry name" value="SLC26A/SulP_dom"/>
</dbReference>
<comment type="caution">
    <text evidence="7">The sequence shown here is derived from an EMBL/GenBank/DDBJ whole genome shotgun (WGS) entry which is preliminary data.</text>
</comment>
<dbReference type="PROSITE" id="PS50801">
    <property type="entry name" value="STAS"/>
    <property type="match status" value="1"/>
</dbReference>
<evidence type="ECO:0000256" key="2">
    <source>
        <dbReference type="ARBA" id="ARBA00022692"/>
    </source>
</evidence>
<dbReference type="InterPro" id="IPR001902">
    <property type="entry name" value="SLC26A/SulP_fam"/>
</dbReference>
<dbReference type="CDD" id="cd07042">
    <property type="entry name" value="STAS_SulP_like_sulfate_transporter"/>
    <property type="match status" value="1"/>
</dbReference>
<dbReference type="PANTHER" id="PTHR11814">
    <property type="entry name" value="SULFATE TRANSPORTER"/>
    <property type="match status" value="1"/>
</dbReference>
<dbReference type="GO" id="GO:0016020">
    <property type="term" value="C:membrane"/>
    <property type="evidence" value="ECO:0007669"/>
    <property type="project" value="UniProtKB-SubCell"/>
</dbReference>
<evidence type="ECO:0000256" key="3">
    <source>
        <dbReference type="ARBA" id="ARBA00022989"/>
    </source>
</evidence>
<dbReference type="InParanoid" id="M5E3X2"/>
<dbReference type="GO" id="GO:0055085">
    <property type="term" value="P:transmembrane transport"/>
    <property type="evidence" value="ECO:0007669"/>
    <property type="project" value="InterPro"/>
</dbReference>
<comment type="subcellular location">
    <subcellularLocation>
        <location evidence="1">Membrane</location>
        <topology evidence="1">Multi-pass membrane protein</topology>
    </subcellularLocation>
</comment>
<dbReference type="OrthoDB" id="9771198at2"/>
<dbReference type="eggNOG" id="COG0659">
    <property type="taxonomic scope" value="Bacteria"/>
</dbReference>
<feature type="transmembrane region" description="Helical" evidence="5">
    <location>
        <begin position="133"/>
        <end position="151"/>
    </location>
</feature>
<reference evidence="8" key="1">
    <citation type="journal article" date="2013" name="Genome Announc.">
        <title>Genome Sequence of Halanaerobium saccharolyticum subsp. saccharolyticum Strain DSM 6643T, a Halophilic Hydrogen-Producing Bacterium.</title>
        <authorList>
            <person name="Kivisto A."/>
            <person name="Larjo A."/>
            <person name="Ciranna A."/>
            <person name="Santala V."/>
            <person name="Roos C."/>
            <person name="Karp M."/>
        </authorList>
    </citation>
    <scope>NUCLEOTIDE SEQUENCE [LARGE SCALE GENOMIC DNA]</scope>
    <source>
        <strain evidence="8">DSM 6643</strain>
    </source>
</reference>
<evidence type="ECO:0000256" key="5">
    <source>
        <dbReference type="SAM" id="Phobius"/>
    </source>
</evidence>
<dbReference type="Pfam" id="PF01740">
    <property type="entry name" value="STAS"/>
    <property type="match status" value="1"/>
</dbReference>
<feature type="transmembrane region" description="Helical" evidence="5">
    <location>
        <begin position="345"/>
        <end position="363"/>
    </location>
</feature>
<feature type="transmembrane region" description="Helical" evidence="5">
    <location>
        <begin position="204"/>
        <end position="221"/>
    </location>
</feature>
<dbReference type="FunCoup" id="M5E3X2">
    <property type="interactions" value="309"/>
</dbReference>
<feature type="transmembrane region" description="Helical" evidence="5">
    <location>
        <begin position="324"/>
        <end position="340"/>
    </location>
</feature>
<dbReference type="STRING" id="1293054.HSACCH_02529"/>
<feature type="transmembrane region" description="Helical" evidence="5">
    <location>
        <begin position="99"/>
        <end position="121"/>
    </location>
</feature>
<sequence length="566" mass="63380">MIEIADIKDSAFYKTIENYNFSKLKSDLIAGLSVAALSLPQNMAYALIIGVDPVYGIYATIVSMILFTFVGVSNFMIVGPTNIMAMSLVVSLNNVSDENYLAALFLLTFMVGFFQLIFSFLKFGKFVNYISHSLIVGLSTGAVVMIAVSQFKNFVGIEGETGATIFSNLYVLITNLDLINPLTVMTGTITILTILFLQKLNSKLPAYLIALILSGLIVYFFKLKNQIAVVGQLPTRIINFEIISFQWKLIYQLSSKAFSIAIIGLIQTLAVVKSISLETDEEIDMNREFMGQGLINTVGSFFNSFAVSASFAKSYTNIQVGAKSRFSQFIAAISVIIILLSFKRFISYIPIAGLAGLVIVVAIKSVDLQSINQNLKTTRGDAVIFLLTFLATIMLPNLESAIYIGLIVSFVVVLKKNEEVNLSILDYEDPNKNQINENHIESIKDKKTDENYIIINISGDLHFISSENLKEKLDNYYRDQKDYILRLRDIERMDITVIREIESFIKKVHSGGNTVFLSGLNSKNYERLKDYGLLNKIKKENLYFSTDRLFEATKKAHDNAVERNEK</sequence>
<feature type="transmembrane region" description="Helical" evidence="5">
    <location>
        <begin position="28"/>
        <end position="48"/>
    </location>
</feature>
<keyword evidence="8" id="KW-1185">Reference proteome</keyword>
<keyword evidence="4 5" id="KW-0472">Membrane</keyword>
<evidence type="ECO:0000259" key="6">
    <source>
        <dbReference type="PROSITE" id="PS50801"/>
    </source>
</evidence>
<gene>
    <name evidence="7" type="ORF">HSACCH_02529</name>
</gene>
<name>M5E3X2_9FIRM</name>
<feature type="domain" description="STAS" evidence="6">
    <location>
        <begin position="442"/>
        <end position="553"/>
    </location>
</feature>
<feature type="transmembrane region" description="Helical" evidence="5">
    <location>
        <begin position="55"/>
        <end position="79"/>
    </location>
</feature>
<accession>M5E3X2</accession>
<keyword evidence="2 5" id="KW-0812">Transmembrane</keyword>
<dbReference type="AlphaFoldDB" id="M5E3X2"/>
<dbReference type="Pfam" id="PF00916">
    <property type="entry name" value="Sulfate_transp"/>
    <property type="match status" value="1"/>
</dbReference>
<dbReference type="InterPro" id="IPR036513">
    <property type="entry name" value="STAS_dom_sf"/>
</dbReference>
<organism evidence="7 8">
    <name type="scientific">Halanaerobium saccharolyticum subsp. saccharolyticum DSM 6643</name>
    <dbReference type="NCBI Taxonomy" id="1293054"/>
    <lineage>
        <taxon>Bacteria</taxon>
        <taxon>Bacillati</taxon>
        <taxon>Bacillota</taxon>
        <taxon>Clostridia</taxon>
        <taxon>Halanaerobiales</taxon>
        <taxon>Halanaerobiaceae</taxon>
        <taxon>Halanaerobium</taxon>
    </lineage>
</organism>
<evidence type="ECO:0000256" key="4">
    <source>
        <dbReference type="ARBA" id="ARBA00023136"/>
    </source>
</evidence>
<evidence type="ECO:0000256" key="1">
    <source>
        <dbReference type="ARBA" id="ARBA00004141"/>
    </source>
</evidence>
<keyword evidence="3 5" id="KW-1133">Transmembrane helix</keyword>
<dbReference type="InterPro" id="IPR002645">
    <property type="entry name" value="STAS_dom"/>
</dbReference>
<dbReference type="SUPFAM" id="SSF52091">
    <property type="entry name" value="SpoIIaa-like"/>
    <property type="match status" value="1"/>
</dbReference>
<evidence type="ECO:0000313" key="7">
    <source>
        <dbReference type="EMBL" id="CCU81036.1"/>
    </source>
</evidence>
<proteinExistence type="predicted"/>
<protein>
    <submittedName>
        <fullName evidence="7">Sulfate permease</fullName>
    </submittedName>
</protein>
<feature type="transmembrane region" description="Helical" evidence="5">
    <location>
        <begin position="178"/>
        <end position="197"/>
    </location>
</feature>
<feature type="transmembrane region" description="Helical" evidence="5">
    <location>
        <begin position="293"/>
        <end position="312"/>
    </location>
</feature>
<dbReference type="EMBL" id="CAUI01000023">
    <property type="protein sequence ID" value="CCU81036.1"/>
    <property type="molecule type" value="Genomic_DNA"/>
</dbReference>
<dbReference type="Gene3D" id="3.30.750.24">
    <property type="entry name" value="STAS domain"/>
    <property type="match status" value="1"/>
</dbReference>
<feature type="transmembrane region" description="Helical" evidence="5">
    <location>
        <begin position="383"/>
        <end position="414"/>
    </location>
</feature>
<dbReference type="RefSeq" id="WP_005490358.1">
    <property type="nucleotide sequence ID" value="NZ_CAUI01000023.1"/>
</dbReference>